<comment type="caution">
    <text evidence="1">The sequence shown here is derived from an EMBL/GenBank/DDBJ whole genome shotgun (WGS) entry which is preliminary data.</text>
</comment>
<gene>
    <name evidence="1" type="ORF">Taro_022011</name>
</gene>
<feature type="non-terminal residue" evidence="1">
    <location>
        <position position="139"/>
    </location>
</feature>
<name>A0A843VA11_COLES</name>
<evidence type="ECO:0000313" key="2">
    <source>
        <dbReference type="Proteomes" id="UP000652761"/>
    </source>
</evidence>
<dbReference type="Proteomes" id="UP000652761">
    <property type="component" value="Unassembled WGS sequence"/>
</dbReference>
<proteinExistence type="predicted"/>
<keyword evidence="2" id="KW-1185">Reference proteome</keyword>
<organism evidence="1 2">
    <name type="scientific">Colocasia esculenta</name>
    <name type="common">Wild taro</name>
    <name type="synonym">Arum esculentum</name>
    <dbReference type="NCBI Taxonomy" id="4460"/>
    <lineage>
        <taxon>Eukaryota</taxon>
        <taxon>Viridiplantae</taxon>
        <taxon>Streptophyta</taxon>
        <taxon>Embryophyta</taxon>
        <taxon>Tracheophyta</taxon>
        <taxon>Spermatophyta</taxon>
        <taxon>Magnoliopsida</taxon>
        <taxon>Liliopsida</taxon>
        <taxon>Araceae</taxon>
        <taxon>Aroideae</taxon>
        <taxon>Colocasieae</taxon>
        <taxon>Colocasia</taxon>
    </lineage>
</organism>
<evidence type="ECO:0000313" key="1">
    <source>
        <dbReference type="EMBL" id="MQL89443.1"/>
    </source>
</evidence>
<dbReference type="AlphaFoldDB" id="A0A843VA11"/>
<reference evidence="1" key="1">
    <citation type="submission" date="2017-07" db="EMBL/GenBank/DDBJ databases">
        <title>Taro Niue Genome Assembly and Annotation.</title>
        <authorList>
            <person name="Atibalentja N."/>
            <person name="Keating K."/>
            <person name="Fields C.J."/>
        </authorList>
    </citation>
    <scope>NUCLEOTIDE SEQUENCE</scope>
    <source>
        <strain evidence="1">Niue_2</strain>
        <tissue evidence="1">Leaf</tissue>
    </source>
</reference>
<dbReference type="EMBL" id="NMUH01001149">
    <property type="protein sequence ID" value="MQL89443.1"/>
    <property type="molecule type" value="Genomic_DNA"/>
</dbReference>
<accession>A0A843VA11</accession>
<sequence>MTNPEIATGAYKDSDRAVRPGVKTRLGGQIRQHDRDGATRRDQITTVWIVMTRPQNAAYRAVAFTGSAPDPDRARRCSWIVVQNCHILTQGASEIENKLYNVAADEKGKKMSFLWSIHSSLATKNSSTRPQQVLKLVPR</sequence>
<protein>
    <submittedName>
        <fullName evidence="1">Uncharacterized protein</fullName>
    </submittedName>
</protein>